<name>L9X590_9EURY</name>
<dbReference type="STRING" id="1227498.C492_14065"/>
<dbReference type="InterPro" id="IPR023214">
    <property type="entry name" value="HAD_sf"/>
</dbReference>
<dbReference type="AlphaFoldDB" id="L9X590"/>
<gene>
    <name evidence="1" type="ORF">C492_14065</name>
</gene>
<proteinExistence type="predicted"/>
<dbReference type="PATRIC" id="fig|1227498.3.peg.2747"/>
<organism evidence="1 2">
    <name type="scientific">Natronococcus jeotgali DSM 18795</name>
    <dbReference type="NCBI Taxonomy" id="1227498"/>
    <lineage>
        <taxon>Archaea</taxon>
        <taxon>Methanobacteriati</taxon>
        <taxon>Methanobacteriota</taxon>
        <taxon>Stenosarchaea group</taxon>
        <taxon>Halobacteria</taxon>
        <taxon>Halobacteriales</taxon>
        <taxon>Natrialbaceae</taxon>
        <taxon>Natronococcus</taxon>
    </lineage>
</organism>
<dbReference type="SUPFAM" id="SSF56784">
    <property type="entry name" value="HAD-like"/>
    <property type="match status" value="1"/>
</dbReference>
<accession>L9X590</accession>
<dbReference type="EMBL" id="AOIA01000122">
    <property type="protein sequence ID" value="ELY56944.1"/>
    <property type="molecule type" value="Genomic_DNA"/>
</dbReference>
<keyword evidence="2" id="KW-1185">Reference proteome</keyword>
<dbReference type="OrthoDB" id="212720at2157"/>
<dbReference type="RefSeq" id="WP_008424516.1">
    <property type="nucleotide sequence ID" value="NZ_AOIA01000122.1"/>
</dbReference>
<reference evidence="1 2" key="1">
    <citation type="journal article" date="2014" name="PLoS Genet.">
        <title>Phylogenetically driven sequencing of extremely halophilic archaea reveals strategies for static and dynamic osmo-response.</title>
        <authorList>
            <person name="Becker E.A."/>
            <person name="Seitzer P.M."/>
            <person name="Tritt A."/>
            <person name="Larsen D."/>
            <person name="Krusor M."/>
            <person name="Yao A.I."/>
            <person name="Wu D."/>
            <person name="Madern D."/>
            <person name="Eisen J.A."/>
            <person name="Darling A.E."/>
            <person name="Facciotti M.T."/>
        </authorList>
    </citation>
    <scope>NUCLEOTIDE SEQUENCE [LARGE SCALE GENOMIC DNA]</scope>
    <source>
        <strain evidence="1 2">DSM 18795</strain>
    </source>
</reference>
<evidence type="ECO:0000313" key="2">
    <source>
        <dbReference type="Proteomes" id="UP000011531"/>
    </source>
</evidence>
<dbReference type="InterPro" id="IPR041492">
    <property type="entry name" value="HAD_2"/>
</dbReference>
<dbReference type="Gene3D" id="3.40.50.1000">
    <property type="entry name" value="HAD superfamily/HAD-like"/>
    <property type="match status" value="1"/>
</dbReference>
<dbReference type="Proteomes" id="UP000011531">
    <property type="component" value="Unassembled WGS sequence"/>
</dbReference>
<dbReference type="SFLD" id="SFLDG01129">
    <property type="entry name" value="C1.5:_HAD__Beta-PGM__Phosphata"/>
    <property type="match status" value="1"/>
</dbReference>
<sequence>MSEYDAIVYDLDGTLVDLAVDWNAVAIDVIAVYARAAADPPSENLWELLEAASKLEIAPAVEETIADHEREGARRSRRLARADELLERSVPVGVCSLNCEAACRIALDEHALESAVDAVVGRDTVETRKPDPEPLLETVRGLDAEPATTLFVGDTERDERTAIRAGVDFEYVGTGTSGV</sequence>
<dbReference type="PANTHER" id="PTHR43434">
    <property type="entry name" value="PHOSPHOGLYCOLATE PHOSPHATASE"/>
    <property type="match status" value="1"/>
</dbReference>
<dbReference type="Pfam" id="PF13419">
    <property type="entry name" value="HAD_2"/>
    <property type="match status" value="1"/>
</dbReference>
<evidence type="ECO:0000313" key="1">
    <source>
        <dbReference type="EMBL" id="ELY56944.1"/>
    </source>
</evidence>
<dbReference type="InterPro" id="IPR050155">
    <property type="entry name" value="HAD-like_hydrolase_sf"/>
</dbReference>
<protein>
    <submittedName>
        <fullName evidence="1">HAD-superfamily hydrolase, subfamily IA, variant 1</fullName>
    </submittedName>
</protein>
<dbReference type="GO" id="GO:0006281">
    <property type="term" value="P:DNA repair"/>
    <property type="evidence" value="ECO:0007669"/>
    <property type="project" value="TreeGrafter"/>
</dbReference>
<dbReference type="SFLD" id="SFLDS00003">
    <property type="entry name" value="Haloacid_Dehalogenase"/>
    <property type="match status" value="1"/>
</dbReference>
<dbReference type="GO" id="GO:0008967">
    <property type="term" value="F:phosphoglycolate phosphatase activity"/>
    <property type="evidence" value="ECO:0007669"/>
    <property type="project" value="TreeGrafter"/>
</dbReference>
<dbReference type="InterPro" id="IPR036412">
    <property type="entry name" value="HAD-like_sf"/>
</dbReference>
<dbReference type="PANTHER" id="PTHR43434:SF1">
    <property type="entry name" value="PHOSPHOGLYCOLATE PHOSPHATASE"/>
    <property type="match status" value="1"/>
</dbReference>
<comment type="caution">
    <text evidence="1">The sequence shown here is derived from an EMBL/GenBank/DDBJ whole genome shotgun (WGS) entry which is preliminary data.</text>
</comment>
<keyword evidence="1" id="KW-0378">Hydrolase</keyword>
<dbReference type="Gene3D" id="1.10.150.240">
    <property type="entry name" value="Putative phosphatase, domain 2"/>
    <property type="match status" value="1"/>
</dbReference>
<dbReference type="InterPro" id="IPR023198">
    <property type="entry name" value="PGP-like_dom2"/>
</dbReference>